<comment type="caution">
    <text evidence="2">The sequence shown here is derived from an EMBL/GenBank/DDBJ whole genome shotgun (WGS) entry which is preliminary data.</text>
</comment>
<evidence type="ECO:0000313" key="3">
    <source>
        <dbReference type="Proteomes" id="UP000576082"/>
    </source>
</evidence>
<proteinExistence type="predicted"/>
<organism evidence="2 3">
    <name type="scientific">Flammeovirga aprica JL-4</name>
    <dbReference type="NCBI Taxonomy" id="694437"/>
    <lineage>
        <taxon>Bacteria</taxon>
        <taxon>Pseudomonadati</taxon>
        <taxon>Bacteroidota</taxon>
        <taxon>Cytophagia</taxon>
        <taxon>Cytophagales</taxon>
        <taxon>Flammeovirgaceae</taxon>
        <taxon>Flammeovirga</taxon>
    </lineage>
</organism>
<keyword evidence="1" id="KW-0472">Membrane</keyword>
<evidence type="ECO:0000256" key="1">
    <source>
        <dbReference type="SAM" id="Phobius"/>
    </source>
</evidence>
<feature type="transmembrane region" description="Helical" evidence="1">
    <location>
        <begin position="17"/>
        <end position="33"/>
    </location>
</feature>
<dbReference type="AlphaFoldDB" id="A0A7X9RZB5"/>
<sequence length="78" mass="8686">MEQIQEFFAVLSEEQKYTLIIVGIAIALIVWRIAKTAIKLIAIVAICVIGYLAYTQFEPSGLEKAGKKAKFKIENAVK</sequence>
<feature type="transmembrane region" description="Helical" evidence="1">
    <location>
        <begin position="40"/>
        <end position="57"/>
    </location>
</feature>
<accession>A0A7X9RZB5</accession>
<dbReference type="Proteomes" id="UP000576082">
    <property type="component" value="Unassembled WGS sequence"/>
</dbReference>
<reference evidence="2 3" key="1">
    <citation type="submission" date="2020-04" db="EMBL/GenBank/DDBJ databases">
        <title>Flammeovirga sp. SR4, a novel species isolated from seawater.</title>
        <authorList>
            <person name="Wang X."/>
        </authorList>
    </citation>
    <scope>NUCLEOTIDE SEQUENCE [LARGE SCALE GENOMIC DNA]</scope>
    <source>
        <strain evidence="2 3">ATCC 23126</strain>
    </source>
</reference>
<name>A0A7X9RZB5_9BACT</name>
<evidence type="ECO:0000313" key="2">
    <source>
        <dbReference type="EMBL" id="NME71567.1"/>
    </source>
</evidence>
<keyword evidence="1" id="KW-1133">Transmembrane helix</keyword>
<gene>
    <name evidence="2" type="ORF">HHU12_26605</name>
</gene>
<protein>
    <submittedName>
        <fullName evidence="2">Uncharacterized protein</fullName>
    </submittedName>
</protein>
<keyword evidence="1" id="KW-0812">Transmembrane</keyword>
<dbReference type="EMBL" id="JABANE010000104">
    <property type="protein sequence ID" value="NME71567.1"/>
    <property type="molecule type" value="Genomic_DNA"/>
</dbReference>
<dbReference type="RefSeq" id="WP_169659779.1">
    <property type="nucleotide sequence ID" value="NZ_JABANE010000104.1"/>
</dbReference>
<keyword evidence="3" id="KW-1185">Reference proteome</keyword>